<comment type="pathway">
    <text evidence="9">Sulfur metabolism; glutathione metabolism.</text>
</comment>
<evidence type="ECO:0000313" key="10">
    <source>
        <dbReference type="EMBL" id="GCE94057.1"/>
    </source>
</evidence>
<proteinExistence type="inferred from homology"/>
<sequence length="518" mass="56325">MQKLNGVVAAGHQETALAGLAMFPLGGNAFDAAVASMLAACVAEPGLTSLGGGGFLLAHTHTNQNILFDFFTQTPSIKQSKSQVYFYPVDVNFGGSVQEFHIGLGSMAVPGVAAGVFKVHQTLGKLPLKVVAEPAINLARNGLEINTFQAYTFNQILSSILLSSPEGREIYAPQGSILQAGERIVMKNLANTLEYLVKQGFEEFYQGEIARQLVADCHQGGGYLSEEDLRRYRVIERQPLRIGYRGKQILTNPPPSSGGTLIGLGLELLSGIEVANLEFGSCRHLHILADVMRLTNTVRKQGFDDRLHEQNMAAEFLSPEHLQPYLQELQETVNKWGSTTHISVVDSEGNAASVTTSNGEGSGYMIPGTGIMINNMLGEEDLNPHGFHQWRENVRLSSMMAPTLILDGDRLEMVIGSGGSNRIRTAILQVISNYLDFGMSLAAAVNRPRVHWENYRFDIEPGFNQTEINHLQLADHSEIVQWGERNMFFGGVNGVATNADGTILGTGDIRRSGVSLGI</sequence>
<dbReference type="EC" id="2.3.2.2" evidence="9"/>
<dbReference type="Gene3D" id="3.60.20.40">
    <property type="match status" value="1"/>
</dbReference>
<comment type="catalytic activity">
    <reaction evidence="1 9">
        <text>an S-substituted glutathione + H2O = an S-substituted L-cysteinylglycine + L-glutamate</text>
        <dbReference type="Rhea" id="RHEA:59468"/>
        <dbReference type="ChEBI" id="CHEBI:15377"/>
        <dbReference type="ChEBI" id="CHEBI:29985"/>
        <dbReference type="ChEBI" id="CHEBI:90779"/>
        <dbReference type="ChEBI" id="CHEBI:143103"/>
        <dbReference type="EC" id="3.4.19.13"/>
    </reaction>
</comment>
<keyword evidence="4 9" id="KW-0808">Transferase</keyword>
<dbReference type="Gene3D" id="1.10.246.130">
    <property type="match status" value="1"/>
</dbReference>
<evidence type="ECO:0000256" key="8">
    <source>
        <dbReference type="ARBA" id="ARBA00047417"/>
    </source>
</evidence>
<comment type="catalytic activity">
    <reaction evidence="8 9">
        <text>an N-terminal (5-L-glutamyl)-[peptide] + an alpha-amino acid = 5-L-glutamyl amino acid + an N-terminal L-alpha-aminoacyl-[peptide]</text>
        <dbReference type="Rhea" id="RHEA:23904"/>
        <dbReference type="Rhea" id="RHEA-COMP:9780"/>
        <dbReference type="Rhea" id="RHEA-COMP:9795"/>
        <dbReference type="ChEBI" id="CHEBI:77644"/>
        <dbReference type="ChEBI" id="CHEBI:78597"/>
        <dbReference type="ChEBI" id="CHEBI:78599"/>
        <dbReference type="ChEBI" id="CHEBI:78608"/>
        <dbReference type="EC" id="2.3.2.2"/>
    </reaction>
</comment>
<comment type="similarity">
    <text evidence="3 9">Belongs to the gamma-glutamyltransferase family.</text>
</comment>
<dbReference type="PANTHER" id="PTHR43199:SF1">
    <property type="entry name" value="GLUTATHIONE HYDROLASE PROENZYME"/>
    <property type="match status" value="1"/>
</dbReference>
<name>A0A5M3T5A4_LIMPL</name>
<evidence type="ECO:0000256" key="2">
    <source>
        <dbReference type="ARBA" id="ARBA00001089"/>
    </source>
</evidence>
<dbReference type="InterPro" id="IPR043138">
    <property type="entry name" value="GGT_lsub"/>
</dbReference>
<gene>
    <name evidence="10" type="primary">ggt</name>
    <name evidence="10" type="ORF">NIES46_21090</name>
</gene>
<comment type="catalytic activity">
    <reaction evidence="2 9">
        <text>glutathione + H2O = L-cysteinylglycine + L-glutamate</text>
        <dbReference type="Rhea" id="RHEA:28807"/>
        <dbReference type="ChEBI" id="CHEBI:15377"/>
        <dbReference type="ChEBI" id="CHEBI:29985"/>
        <dbReference type="ChEBI" id="CHEBI:57925"/>
        <dbReference type="ChEBI" id="CHEBI:61694"/>
        <dbReference type="EC" id="3.4.19.13"/>
    </reaction>
</comment>
<keyword evidence="9" id="KW-0317">Glutathione biosynthesis</keyword>
<reference evidence="10 11" key="1">
    <citation type="journal article" date="2019" name="J Genomics">
        <title>The Draft Genome of a Hydrogen-producing Cyanobacterium, Arthrospira platensis NIES-46.</title>
        <authorList>
            <person name="Suzuki S."/>
            <person name="Yamaguchi H."/>
            <person name="Kawachi M."/>
        </authorList>
    </citation>
    <scope>NUCLEOTIDE SEQUENCE [LARGE SCALE GENOMIC DNA]</scope>
    <source>
        <strain evidence="10 11">NIES-46</strain>
    </source>
</reference>
<comment type="caution">
    <text evidence="10">The sequence shown here is derived from an EMBL/GenBank/DDBJ whole genome shotgun (WGS) entry which is preliminary data.</text>
</comment>
<dbReference type="Proteomes" id="UP000326169">
    <property type="component" value="Unassembled WGS sequence"/>
</dbReference>
<dbReference type="Pfam" id="PF01019">
    <property type="entry name" value="G_glu_transpept"/>
    <property type="match status" value="1"/>
</dbReference>
<dbReference type="InterPro" id="IPR029055">
    <property type="entry name" value="Ntn_hydrolases_N"/>
</dbReference>
<dbReference type="EMBL" id="BIMW01000089">
    <property type="protein sequence ID" value="GCE94057.1"/>
    <property type="molecule type" value="Genomic_DNA"/>
</dbReference>
<comment type="PTM">
    <text evidence="9">Cleaved by autocatalysis into a large and a small subunit.</text>
</comment>
<evidence type="ECO:0000256" key="7">
    <source>
        <dbReference type="ARBA" id="ARBA00023315"/>
    </source>
</evidence>
<dbReference type="InterPro" id="IPR043137">
    <property type="entry name" value="GGT_ssub_C"/>
</dbReference>
<evidence type="ECO:0000256" key="5">
    <source>
        <dbReference type="ARBA" id="ARBA00022801"/>
    </source>
</evidence>
<accession>A0A5M3T5A4</accession>
<dbReference type="NCBIfam" id="TIGR00066">
    <property type="entry name" value="g_glut_trans"/>
    <property type="match status" value="1"/>
</dbReference>
<dbReference type="EC" id="3.4.19.13" evidence="9"/>
<dbReference type="PANTHER" id="PTHR43199">
    <property type="entry name" value="GLUTATHIONE HYDROLASE"/>
    <property type="match status" value="1"/>
</dbReference>
<evidence type="ECO:0000256" key="9">
    <source>
        <dbReference type="RuleBase" id="RU368036"/>
    </source>
</evidence>
<evidence type="ECO:0000313" key="11">
    <source>
        <dbReference type="Proteomes" id="UP000326169"/>
    </source>
</evidence>
<keyword evidence="7 9" id="KW-0012">Acyltransferase</keyword>
<dbReference type="InterPro" id="IPR051792">
    <property type="entry name" value="GGT_bact"/>
</dbReference>
<organism evidence="10 11">
    <name type="scientific">Limnospira platensis NIES-46</name>
    <dbReference type="NCBI Taxonomy" id="1236695"/>
    <lineage>
        <taxon>Bacteria</taxon>
        <taxon>Bacillati</taxon>
        <taxon>Cyanobacteriota</taxon>
        <taxon>Cyanophyceae</taxon>
        <taxon>Oscillatoriophycideae</taxon>
        <taxon>Oscillatoriales</taxon>
        <taxon>Sirenicapillariaceae</taxon>
        <taxon>Limnospira</taxon>
    </lineage>
</organism>
<dbReference type="PRINTS" id="PR01210">
    <property type="entry name" value="GGTRANSPTASE"/>
</dbReference>
<evidence type="ECO:0000256" key="1">
    <source>
        <dbReference type="ARBA" id="ARBA00001049"/>
    </source>
</evidence>
<dbReference type="SUPFAM" id="SSF56235">
    <property type="entry name" value="N-terminal nucleophile aminohydrolases (Ntn hydrolases)"/>
    <property type="match status" value="1"/>
</dbReference>
<protein>
    <recommendedName>
        <fullName evidence="9">Glutathione hydrolase proenzyme</fullName>
        <ecNumber evidence="9">2.3.2.2</ecNumber>
        <ecNumber evidence="9">3.4.19.13</ecNumber>
    </recommendedName>
    <component>
        <recommendedName>
            <fullName evidence="9">Glutathione hydrolase large chain</fullName>
        </recommendedName>
    </component>
    <component>
        <recommendedName>
            <fullName evidence="9">Glutathione hydrolase small chain</fullName>
        </recommendedName>
    </component>
</protein>
<evidence type="ECO:0000256" key="4">
    <source>
        <dbReference type="ARBA" id="ARBA00022679"/>
    </source>
</evidence>
<keyword evidence="6 9" id="KW-0865">Zymogen</keyword>
<evidence type="ECO:0000256" key="6">
    <source>
        <dbReference type="ARBA" id="ARBA00023145"/>
    </source>
</evidence>
<dbReference type="InterPro" id="IPR000101">
    <property type="entry name" value="GGT_peptidase"/>
</dbReference>
<keyword evidence="5 9" id="KW-0378">Hydrolase</keyword>
<evidence type="ECO:0000256" key="3">
    <source>
        <dbReference type="ARBA" id="ARBA00009381"/>
    </source>
</evidence>
<dbReference type="RefSeq" id="WP_006617376.1">
    <property type="nucleotide sequence ID" value="NZ_BIMW01000089.1"/>
</dbReference>
<comment type="subunit">
    <text evidence="9">This enzyme consists of two polypeptide chains, which are synthesized in precursor form from a single polypeptide.</text>
</comment>
<dbReference type="GeneID" id="301682965"/>
<keyword evidence="11" id="KW-1185">Reference proteome</keyword>